<dbReference type="EMBL" id="UYRT01005232">
    <property type="protein sequence ID" value="VDK38260.1"/>
    <property type="molecule type" value="Genomic_DNA"/>
</dbReference>
<reference evidence="4" key="1">
    <citation type="submission" date="2016-06" db="UniProtKB">
        <authorList>
            <consortium name="WormBaseParasite"/>
        </authorList>
    </citation>
    <scope>IDENTIFICATION</scope>
</reference>
<feature type="signal peptide" evidence="1">
    <location>
        <begin position="1"/>
        <end position="22"/>
    </location>
</feature>
<protein>
    <submittedName>
        <fullName evidence="4">Glycine rich protein</fullName>
    </submittedName>
</protein>
<evidence type="ECO:0000313" key="2">
    <source>
        <dbReference type="EMBL" id="VDK38260.1"/>
    </source>
</evidence>
<dbReference type="AlphaFoldDB" id="A0A183D372"/>
<dbReference type="PROSITE" id="PS51257">
    <property type="entry name" value="PROKAR_LIPOPROTEIN"/>
    <property type="match status" value="1"/>
</dbReference>
<gene>
    <name evidence="2" type="ORF">GPUH_LOCUS3163</name>
</gene>
<dbReference type="Proteomes" id="UP000271098">
    <property type="component" value="Unassembled WGS sequence"/>
</dbReference>
<accession>A0A183D372</accession>
<keyword evidence="3" id="KW-1185">Reference proteome</keyword>
<evidence type="ECO:0000313" key="3">
    <source>
        <dbReference type="Proteomes" id="UP000271098"/>
    </source>
</evidence>
<evidence type="ECO:0000256" key="1">
    <source>
        <dbReference type="SAM" id="SignalP"/>
    </source>
</evidence>
<organism evidence="4">
    <name type="scientific">Gongylonema pulchrum</name>
    <dbReference type="NCBI Taxonomy" id="637853"/>
    <lineage>
        <taxon>Eukaryota</taxon>
        <taxon>Metazoa</taxon>
        <taxon>Ecdysozoa</taxon>
        <taxon>Nematoda</taxon>
        <taxon>Chromadorea</taxon>
        <taxon>Rhabditida</taxon>
        <taxon>Spirurina</taxon>
        <taxon>Spiruromorpha</taxon>
        <taxon>Spiruroidea</taxon>
        <taxon>Gongylonematidae</taxon>
        <taxon>Gongylonema</taxon>
    </lineage>
</organism>
<proteinExistence type="predicted"/>
<evidence type="ECO:0000313" key="4">
    <source>
        <dbReference type="WBParaSite" id="GPUH_0000316801-mRNA-1"/>
    </source>
</evidence>
<dbReference type="WBParaSite" id="GPUH_0000316801-mRNA-1">
    <property type="protein sequence ID" value="GPUH_0000316801-mRNA-1"/>
    <property type="gene ID" value="GPUH_0000316801"/>
</dbReference>
<name>A0A183D372_9BILA</name>
<keyword evidence="1" id="KW-0732">Signal</keyword>
<feature type="chain" id="PRO_5043138546" evidence="1">
    <location>
        <begin position="23"/>
        <end position="77"/>
    </location>
</feature>
<reference evidence="2 3" key="2">
    <citation type="submission" date="2018-11" db="EMBL/GenBank/DDBJ databases">
        <authorList>
            <consortium name="Pathogen Informatics"/>
        </authorList>
    </citation>
    <scope>NUCLEOTIDE SEQUENCE [LARGE SCALE GENOMIC DNA]</scope>
</reference>
<sequence length="77" mass="7722">MRTVRTAVFCTVFLALLSATKGQFFGPCGMGMLGCGYGYGYGGYGMFGGYGMYGGFGPGLGGLGMGLGCCGFGGFFG</sequence>